<dbReference type="Gene3D" id="1.10.287.1060">
    <property type="entry name" value="ESAT-6-like"/>
    <property type="match status" value="1"/>
</dbReference>
<name>A0ABS6B720_9NOCA</name>
<dbReference type="SUPFAM" id="SSF140453">
    <property type="entry name" value="EsxAB dimer-like"/>
    <property type="match status" value="1"/>
</dbReference>
<dbReference type="Proteomes" id="UP000733379">
    <property type="component" value="Unassembled WGS sequence"/>
</dbReference>
<comment type="caution">
    <text evidence="1">The sequence shown here is derived from an EMBL/GenBank/DDBJ whole genome shotgun (WGS) entry which is preliminary data.</text>
</comment>
<sequence length="108" mass="11456">MSTYMKYEESVLTELSDQLIQFGKDLVAESGNFHTAAGKLGQAWDGNSGLAAFQASVKKWDTQFGQEGDTGPSTAIGMINSLARAVQTALANAKAADTGVQNAFSKYE</sequence>
<evidence type="ECO:0008006" key="3">
    <source>
        <dbReference type="Google" id="ProtNLM"/>
    </source>
</evidence>
<protein>
    <recommendedName>
        <fullName evidence="3">WXG100 family type VII secretion target</fullName>
    </recommendedName>
</protein>
<proteinExistence type="predicted"/>
<evidence type="ECO:0000313" key="1">
    <source>
        <dbReference type="EMBL" id="MBU3065201.1"/>
    </source>
</evidence>
<keyword evidence="2" id="KW-1185">Reference proteome</keyword>
<gene>
    <name evidence="1" type="ORF">KO481_27200</name>
</gene>
<evidence type="ECO:0000313" key="2">
    <source>
        <dbReference type="Proteomes" id="UP000733379"/>
    </source>
</evidence>
<organism evidence="1 2">
    <name type="scientific">Nocardia albiluteola</name>
    <dbReference type="NCBI Taxonomy" id="2842303"/>
    <lineage>
        <taxon>Bacteria</taxon>
        <taxon>Bacillati</taxon>
        <taxon>Actinomycetota</taxon>
        <taxon>Actinomycetes</taxon>
        <taxon>Mycobacteriales</taxon>
        <taxon>Nocardiaceae</taxon>
        <taxon>Nocardia</taxon>
    </lineage>
</organism>
<dbReference type="InterPro" id="IPR036689">
    <property type="entry name" value="ESAT-6-like_sf"/>
</dbReference>
<dbReference type="EMBL" id="JAHKNI010000010">
    <property type="protein sequence ID" value="MBU3065201.1"/>
    <property type="molecule type" value="Genomic_DNA"/>
</dbReference>
<dbReference type="RefSeq" id="WP_215921140.1">
    <property type="nucleotide sequence ID" value="NZ_JAHKNI010000010.1"/>
</dbReference>
<accession>A0ABS6B720</accession>
<reference evidence="1 2" key="1">
    <citation type="submission" date="2021-06" db="EMBL/GenBank/DDBJ databases">
        <title>Actinomycetes sequencing.</title>
        <authorList>
            <person name="Shan Q."/>
        </authorList>
    </citation>
    <scope>NUCLEOTIDE SEQUENCE [LARGE SCALE GENOMIC DNA]</scope>
    <source>
        <strain evidence="1 2">NEAU-G5</strain>
    </source>
</reference>